<evidence type="ECO:0000256" key="1">
    <source>
        <dbReference type="SAM" id="MobiDB-lite"/>
    </source>
</evidence>
<feature type="region of interest" description="Disordered" evidence="1">
    <location>
        <begin position="211"/>
        <end position="241"/>
    </location>
</feature>
<sequence>MAPSGKNRSDHPIWILGIRGMIIRKIGTDQKLADLLSQIAGLVGVHLVFLVGPMVTRVPGMLIGTACPGGDGPTLIGQVHINLRTLARPRTNHGPAVPATIGDLRLGVLFVVAANKRLPVAVGAAITPIEMLAVGLRGPGIVLREERIRKYSEMAIAGLRLTLEGQLRLKSGSSLAYTRDSPGLNPSENPPCLEPESPGFALPANRVLEHAKASHPRGSEGVSGHTSFSDHPGPCNPEGQMVDSARRIREPCGVLPVSRSEIDTPALEPSDFLQKRELKDDGTVPMFGEDGDLHICNRETPNNARSPKGPQEAADEKDEPSGSCTSSPIAVQEPYQRRANHVYLWEKVYGEERQKEIRECARLLGDKPLFGPKIKPCRSAPRDDKSGSPSQKVNPGGDLGQHKKRRSKNKTNEEHDNDPTSQTGIKEHQNGHPQSKSQQKNPPVRDTLGTGGILNASTQGVEPTRKLVLTSGESLGPELARAGATI</sequence>
<feature type="region of interest" description="Disordered" evidence="1">
    <location>
        <begin position="261"/>
        <end position="332"/>
    </location>
</feature>
<dbReference type="EMBL" id="PYWC01000053">
    <property type="protein sequence ID" value="PWW75001.1"/>
    <property type="molecule type" value="Genomic_DNA"/>
</dbReference>
<feature type="compositionally biased region" description="Basic and acidic residues" evidence="1">
    <location>
        <begin position="273"/>
        <end position="282"/>
    </location>
</feature>
<protein>
    <submittedName>
        <fullName evidence="2">Uncharacterized protein</fullName>
    </submittedName>
</protein>
<dbReference type="Proteomes" id="UP000246991">
    <property type="component" value="Unassembled WGS sequence"/>
</dbReference>
<accession>A0A317SPB4</accession>
<name>A0A317SPB4_9PEZI</name>
<evidence type="ECO:0000313" key="2">
    <source>
        <dbReference type="EMBL" id="PWW75001.1"/>
    </source>
</evidence>
<dbReference type="AlphaFoldDB" id="A0A317SPB4"/>
<organism evidence="2 3">
    <name type="scientific">Tuber magnatum</name>
    <name type="common">white Piedmont truffle</name>
    <dbReference type="NCBI Taxonomy" id="42249"/>
    <lineage>
        <taxon>Eukaryota</taxon>
        <taxon>Fungi</taxon>
        <taxon>Dikarya</taxon>
        <taxon>Ascomycota</taxon>
        <taxon>Pezizomycotina</taxon>
        <taxon>Pezizomycetes</taxon>
        <taxon>Pezizales</taxon>
        <taxon>Tuberaceae</taxon>
        <taxon>Tuber</taxon>
    </lineage>
</organism>
<keyword evidence="3" id="KW-1185">Reference proteome</keyword>
<proteinExistence type="predicted"/>
<comment type="caution">
    <text evidence="2">The sequence shown here is derived from an EMBL/GenBank/DDBJ whole genome shotgun (WGS) entry which is preliminary data.</text>
</comment>
<evidence type="ECO:0000313" key="3">
    <source>
        <dbReference type="Proteomes" id="UP000246991"/>
    </source>
</evidence>
<feature type="compositionally biased region" description="Polar residues" evidence="1">
    <location>
        <begin position="431"/>
        <end position="441"/>
    </location>
</feature>
<gene>
    <name evidence="2" type="ORF">C7212DRAFT_364752</name>
</gene>
<reference evidence="2 3" key="1">
    <citation type="submission" date="2018-03" db="EMBL/GenBank/DDBJ databases">
        <title>Genomes of Pezizomycetes fungi and the evolution of truffles.</title>
        <authorList>
            <person name="Murat C."/>
            <person name="Payen T."/>
            <person name="Noel B."/>
            <person name="Kuo A."/>
            <person name="Martin F.M."/>
        </authorList>
    </citation>
    <scope>NUCLEOTIDE SEQUENCE [LARGE SCALE GENOMIC DNA]</scope>
    <source>
        <strain evidence="2">091103-1</strain>
    </source>
</reference>
<feature type="region of interest" description="Disordered" evidence="1">
    <location>
        <begin position="368"/>
        <end position="486"/>
    </location>
</feature>